<dbReference type="AlphaFoldDB" id="A0A0S1MII1"/>
<evidence type="ECO:0000313" key="2">
    <source>
        <dbReference type="EMBL" id="ALL40688.1"/>
    </source>
</evidence>
<accession>A0A0S1MII1</accession>
<proteinExistence type="evidence at transcript level"/>
<reference evidence="2" key="1">
    <citation type="submission" date="2015-07" db="EMBL/GenBank/DDBJ databases">
        <title>Elucidating the P. pachyrhizi secretome and potential effectors.</title>
        <authorList>
            <person name="de Carvalho M.C.C.G."/>
            <person name="Nascimento L.C."/>
            <person name="Darben L.M."/>
            <person name="Polizel-Podanosqui A.M."/>
            <person name="Lopes-Caitar V.S."/>
            <person name="Rocha C.S."/>
            <person name="Qi M."/>
            <person name="Carazolle M."/>
            <person name="Kuwahara M.K."/>
            <person name="Pereira G.A.G."/>
            <person name="Abdelnoor R.V."/>
            <person name="Whitham S.A."/>
            <person name="Marcelino-Guimaraes F.C."/>
        </authorList>
    </citation>
    <scope>NUCLEOTIDE SEQUENCE</scope>
</reference>
<evidence type="ECO:0000256" key="1">
    <source>
        <dbReference type="SAM" id="SignalP"/>
    </source>
</evidence>
<evidence type="ECO:0008006" key="3">
    <source>
        <dbReference type="Google" id="ProtNLM"/>
    </source>
</evidence>
<feature type="signal peptide" evidence="1">
    <location>
        <begin position="1"/>
        <end position="15"/>
    </location>
</feature>
<name>A0A0S1MII1_PHAPC</name>
<organism evidence="2">
    <name type="scientific">Phakopsora pachyrhizi</name>
    <name type="common">Asian soybean rust disease fungus</name>
    <dbReference type="NCBI Taxonomy" id="170000"/>
    <lineage>
        <taxon>Eukaryota</taxon>
        <taxon>Fungi</taxon>
        <taxon>Dikarya</taxon>
        <taxon>Basidiomycota</taxon>
        <taxon>Pucciniomycotina</taxon>
        <taxon>Pucciniomycetes</taxon>
        <taxon>Pucciniales</taxon>
        <taxon>Phakopsoraceae</taxon>
        <taxon>Phakopsora</taxon>
    </lineage>
</organism>
<dbReference type="EMBL" id="KT246597">
    <property type="protein sequence ID" value="ALL40688.1"/>
    <property type="molecule type" value="mRNA"/>
</dbReference>
<keyword evidence="1" id="KW-0732">Signal</keyword>
<feature type="chain" id="PRO_5012339382" description="Secreted protein" evidence="1">
    <location>
        <begin position="16"/>
        <end position="80"/>
    </location>
</feature>
<protein>
    <recommendedName>
        <fullName evidence="3">Secreted protein</fullName>
    </recommendedName>
</protein>
<sequence length="80" mass="8445">MQYPILAPFVAVVLALSTALPSMSAPTSIGAHSAHPLPEAHEYVDKDVFQKADPAASLDKFQAGTSDPKIAAHFKVMGLQ</sequence>